<dbReference type="EMBL" id="MU004234">
    <property type="protein sequence ID" value="KAF2669973.1"/>
    <property type="molecule type" value="Genomic_DNA"/>
</dbReference>
<protein>
    <submittedName>
        <fullName evidence="1">Uncharacterized protein</fullName>
    </submittedName>
</protein>
<reference evidence="1" key="1">
    <citation type="journal article" date="2020" name="Stud. Mycol.">
        <title>101 Dothideomycetes genomes: a test case for predicting lifestyles and emergence of pathogens.</title>
        <authorList>
            <person name="Haridas S."/>
            <person name="Albert R."/>
            <person name="Binder M."/>
            <person name="Bloem J."/>
            <person name="Labutti K."/>
            <person name="Salamov A."/>
            <person name="Andreopoulos B."/>
            <person name="Baker S."/>
            <person name="Barry K."/>
            <person name="Bills G."/>
            <person name="Bluhm B."/>
            <person name="Cannon C."/>
            <person name="Castanera R."/>
            <person name="Culley D."/>
            <person name="Daum C."/>
            <person name="Ezra D."/>
            <person name="Gonzalez J."/>
            <person name="Henrissat B."/>
            <person name="Kuo A."/>
            <person name="Liang C."/>
            <person name="Lipzen A."/>
            <person name="Lutzoni F."/>
            <person name="Magnuson J."/>
            <person name="Mondo S."/>
            <person name="Nolan M."/>
            <person name="Ohm R."/>
            <person name="Pangilinan J."/>
            <person name="Park H.-J."/>
            <person name="Ramirez L."/>
            <person name="Alfaro M."/>
            <person name="Sun H."/>
            <person name="Tritt A."/>
            <person name="Yoshinaga Y."/>
            <person name="Zwiers L.-H."/>
            <person name="Turgeon B."/>
            <person name="Goodwin S."/>
            <person name="Spatafora J."/>
            <person name="Crous P."/>
            <person name="Grigoriev I."/>
        </authorList>
    </citation>
    <scope>NUCLEOTIDE SEQUENCE</scope>
    <source>
        <strain evidence="1">CBS 115976</strain>
    </source>
</reference>
<accession>A0A6A6UEV8</accession>
<evidence type="ECO:0000313" key="1">
    <source>
        <dbReference type="EMBL" id="KAF2669973.1"/>
    </source>
</evidence>
<sequence length="319" mass="36558">MAEESPMAIVPFISELESQGMSPEKQHERLVKQIRCHLWTVPRYLYRVFDKWSGRKLNEQVIDDLNTADAIEPRAFALNKGHFELADIPNLSEMITKHYKGDESINTEFSSWQPLWALALLIAGRRIRGGRSGVCIAILDTFCLLEGHAIFNVGQSQTELMDQYAPPEYFVHRTIMHECYGCATLNDLEFLGIETYWNPYHRMKVPLSQGLEPDTSTVATTYDKNDVEMAISVAELFQDSDEESFHGGIYLTICANMICLERRPQGMSASLLIKRVLKVELAEGEEFEKRDIIGRLRQVDPDNWEHVQALELLNQCRES</sequence>
<dbReference type="Proteomes" id="UP000799302">
    <property type="component" value="Unassembled WGS sequence"/>
</dbReference>
<keyword evidence="2" id="KW-1185">Reference proteome</keyword>
<dbReference type="AlphaFoldDB" id="A0A6A6UEV8"/>
<proteinExistence type="predicted"/>
<organism evidence="1 2">
    <name type="scientific">Microthyrium microscopicum</name>
    <dbReference type="NCBI Taxonomy" id="703497"/>
    <lineage>
        <taxon>Eukaryota</taxon>
        <taxon>Fungi</taxon>
        <taxon>Dikarya</taxon>
        <taxon>Ascomycota</taxon>
        <taxon>Pezizomycotina</taxon>
        <taxon>Dothideomycetes</taxon>
        <taxon>Dothideomycetes incertae sedis</taxon>
        <taxon>Microthyriales</taxon>
        <taxon>Microthyriaceae</taxon>
        <taxon>Microthyrium</taxon>
    </lineage>
</organism>
<dbReference type="OrthoDB" id="5295996at2759"/>
<evidence type="ECO:0000313" key="2">
    <source>
        <dbReference type="Proteomes" id="UP000799302"/>
    </source>
</evidence>
<name>A0A6A6UEV8_9PEZI</name>
<gene>
    <name evidence="1" type="ORF">BT63DRAFT_454152</name>
</gene>